<accession>A0A6F9EH66</accession>
<evidence type="ECO:0000313" key="2">
    <source>
        <dbReference type="Proteomes" id="UP000502196"/>
    </source>
</evidence>
<gene>
    <name evidence="1" type="ORF">COOX1_3028</name>
</gene>
<evidence type="ECO:0000313" key="1">
    <source>
        <dbReference type="EMBL" id="CAB3395671.1"/>
    </source>
</evidence>
<protein>
    <submittedName>
        <fullName evidence="1">Uncharacterized protein</fullName>
    </submittedName>
</protein>
<dbReference type="AlphaFoldDB" id="A0A6F9EH66"/>
<sequence length="60" mass="6591">MFKSSTRAMVFGTGLFHFGGNDHLAGIKWHGVVLYRIAIANAVRQHPSRIAGQQEQLPGD</sequence>
<name>A0A6F9EH66_9BACL</name>
<proteinExistence type="predicted"/>
<dbReference type="EMBL" id="LR792683">
    <property type="protein sequence ID" value="CAB3395671.1"/>
    <property type="molecule type" value="Genomic_DNA"/>
</dbReference>
<organism evidence="1 2">
    <name type="scientific">Kyrpidia spormannii</name>
    <dbReference type="NCBI Taxonomy" id="2055160"/>
    <lineage>
        <taxon>Bacteria</taxon>
        <taxon>Bacillati</taxon>
        <taxon>Bacillota</taxon>
        <taxon>Bacilli</taxon>
        <taxon>Bacillales</taxon>
        <taxon>Alicyclobacillaceae</taxon>
        <taxon>Kyrpidia</taxon>
    </lineage>
</organism>
<reference evidence="1 2" key="1">
    <citation type="submission" date="2020-04" db="EMBL/GenBank/DDBJ databases">
        <authorList>
            <person name="Hogendoorn C."/>
        </authorList>
    </citation>
    <scope>NUCLEOTIDE SEQUENCE [LARGE SCALE GENOMIC DNA]</scope>
    <source>
        <strain evidence="1">COOX1</strain>
    </source>
</reference>
<dbReference type="Proteomes" id="UP000502196">
    <property type="component" value="Chromosome"/>
</dbReference>